<evidence type="ECO:0000313" key="2">
    <source>
        <dbReference type="EMBL" id="SFH17278.1"/>
    </source>
</evidence>
<name>A0A1I2XUV2_9FIRM</name>
<dbReference type="PANTHER" id="PTHR48207">
    <property type="entry name" value="SUCCINATE--HYDROXYMETHYLGLUTARATE COA-TRANSFERASE"/>
    <property type="match status" value="1"/>
</dbReference>
<protein>
    <submittedName>
        <fullName evidence="2">Succinate---hydroxymethylglutarate CoA-transferase</fullName>
    </submittedName>
</protein>
<dbReference type="Gene3D" id="3.40.50.10540">
    <property type="entry name" value="Crotonobetainyl-coa:carnitine coa-transferase, domain 1"/>
    <property type="match status" value="1"/>
</dbReference>
<accession>A0A1I2XUV2</accession>
<organism evidence="2 3">
    <name type="scientific">Desulfotruncus arcticus DSM 17038</name>
    <dbReference type="NCBI Taxonomy" id="1121424"/>
    <lineage>
        <taxon>Bacteria</taxon>
        <taxon>Bacillati</taxon>
        <taxon>Bacillota</taxon>
        <taxon>Clostridia</taxon>
        <taxon>Eubacteriales</taxon>
        <taxon>Desulfallaceae</taxon>
        <taxon>Desulfotruncus</taxon>
    </lineage>
</organism>
<dbReference type="InterPro" id="IPR023606">
    <property type="entry name" value="CoA-Trfase_III_dom_1_sf"/>
</dbReference>
<dbReference type="PANTHER" id="PTHR48207:SF3">
    <property type="entry name" value="SUCCINATE--HYDROXYMETHYLGLUTARATE COA-TRANSFERASE"/>
    <property type="match status" value="1"/>
</dbReference>
<reference evidence="3" key="1">
    <citation type="submission" date="2016-10" db="EMBL/GenBank/DDBJ databases">
        <authorList>
            <person name="Varghese N."/>
            <person name="Submissions S."/>
        </authorList>
    </citation>
    <scope>NUCLEOTIDE SEQUENCE [LARGE SCALE GENOMIC DNA]</scope>
    <source>
        <strain evidence="3">DSM 17038</strain>
    </source>
</reference>
<dbReference type="InterPro" id="IPR050483">
    <property type="entry name" value="CoA-transferase_III_domain"/>
</dbReference>
<dbReference type="RefSeq" id="WP_165613632.1">
    <property type="nucleotide sequence ID" value="NZ_FOOX01000019.1"/>
</dbReference>
<dbReference type="Proteomes" id="UP000199337">
    <property type="component" value="Unassembled WGS sequence"/>
</dbReference>
<gene>
    <name evidence="2" type="ORF">SAMN05660649_04133</name>
</gene>
<dbReference type="InterPro" id="IPR044855">
    <property type="entry name" value="CoA-Trfase_III_dom3_sf"/>
</dbReference>
<dbReference type="EMBL" id="FOOX01000019">
    <property type="protein sequence ID" value="SFH17278.1"/>
    <property type="molecule type" value="Genomic_DNA"/>
</dbReference>
<keyword evidence="1 2" id="KW-0808">Transferase</keyword>
<evidence type="ECO:0000313" key="3">
    <source>
        <dbReference type="Proteomes" id="UP000199337"/>
    </source>
</evidence>
<proteinExistence type="predicted"/>
<dbReference type="STRING" id="341036.SAMN05660649_04133"/>
<dbReference type="AlphaFoldDB" id="A0A1I2XUV2"/>
<keyword evidence="3" id="KW-1185">Reference proteome</keyword>
<evidence type="ECO:0000256" key="1">
    <source>
        <dbReference type="ARBA" id="ARBA00022679"/>
    </source>
</evidence>
<sequence>MLPLENFKVLDLSSYFPAPFSAMMLGDLGAEVIKIERTGNGDAQRILETATFISANQGKKSVTINLKEKAGRDILYSLASKSDVLIHNYLPSRAVKLGVNYEKIRAANPSIIYCSINGYGSSTGVGDKPLHNVNAMAAAGTLALSGELDGLPSEPGVWIADLAASMYAVVAILSALMLRYKTGVGRQIDVAMVDTTLAWVSPSIIQYFLTKAGKEKKLFSYGGYGVFKAKDGYFTLAALENKKWSRLCELLGFREWLTDSIVNSIEWRKENCRLINKRINDVLATKEIEYWLELFYKNEITAEPVSEILDLVQNPYFLERGVIREMQVASQLNYYVPFPVKMNDVEFSRMCKVPNPGEHTEDILGSILTTDQIQKLKAKGVI</sequence>
<dbReference type="Gene3D" id="3.30.1540.10">
    <property type="entry name" value="formyl-coa transferase, domain 3"/>
    <property type="match status" value="1"/>
</dbReference>
<dbReference type="Pfam" id="PF02515">
    <property type="entry name" value="CoA_transf_3"/>
    <property type="match status" value="1"/>
</dbReference>
<dbReference type="GO" id="GO:0008410">
    <property type="term" value="F:CoA-transferase activity"/>
    <property type="evidence" value="ECO:0007669"/>
    <property type="project" value="TreeGrafter"/>
</dbReference>
<dbReference type="InterPro" id="IPR003673">
    <property type="entry name" value="CoA-Trfase_fam_III"/>
</dbReference>
<dbReference type="SUPFAM" id="SSF89796">
    <property type="entry name" value="CoA-transferase family III (CaiB/BaiF)"/>
    <property type="match status" value="1"/>
</dbReference>